<keyword evidence="3" id="KW-1185">Reference proteome</keyword>
<organism evidence="2 3">
    <name type="scientific">Bradyrhizobium stylosanthis</name>
    <dbReference type="NCBI Taxonomy" id="1803665"/>
    <lineage>
        <taxon>Bacteria</taxon>
        <taxon>Pseudomonadati</taxon>
        <taxon>Pseudomonadota</taxon>
        <taxon>Alphaproteobacteria</taxon>
        <taxon>Hyphomicrobiales</taxon>
        <taxon>Nitrobacteraceae</taxon>
        <taxon>Bradyrhizobium</taxon>
    </lineage>
</organism>
<keyword evidence="1" id="KW-0732">Signal</keyword>
<comment type="caution">
    <text evidence="2">The sequence shown here is derived from an EMBL/GenBank/DDBJ whole genome shotgun (WGS) entry which is preliminary data.</text>
</comment>
<gene>
    <name evidence="2" type="ORF">FBZ96_11086</name>
</gene>
<accession>A0A560D672</accession>
<evidence type="ECO:0000313" key="2">
    <source>
        <dbReference type="EMBL" id="TWA92615.1"/>
    </source>
</evidence>
<feature type="signal peptide" evidence="1">
    <location>
        <begin position="1"/>
        <end position="21"/>
    </location>
</feature>
<feature type="chain" id="PRO_5022173820" description="YpeB-like protein with protease inhibitory function" evidence="1">
    <location>
        <begin position="22"/>
        <end position="94"/>
    </location>
</feature>
<dbReference type="AlphaFoldDB" id="A0A560D672"/>
<sequence>MERTKKTLPLLAILLLAVLSGGEPFGHVAKAQTATGTLAAQIRSQGFDCDQPQKATRDAKLSKPDYDVWVLTCKNATYRIGRYPDLPAKVEKLQ</sequence>
<evidence type="ECO:0008006" key="4">
    <source>
        <dbReference type="Google" id="ProtNLM"/>
    </source>
</evidence>
<protein>
    <recommendedName>
        <fullName evidence="4">YpeB-like protein with protease inhibitory function</fullName>
    </recommendedName>
</protein>
<dbReference type="RefSeq" id="WP_246670287.1">
    <property type="nucleotide sequence ID" value="NZ_VITK01000010.1"/>
</dbReference>
<proteinExistence type="predicted"/>
<evidence type="ECO:0000256" key="1">
    <source>
        <dbReference type="SAM" id="SignalP"/>
    </source>
</evidence>
<name>A0A560D672_9BRAD</name>
<reference evidence="2 3" key="1">
    <citation type="submission" date="2019-06" db="EMBL/GenBank/DDBJ databases">
        <title>Genomic Encyclopedia of Type Strains, Phase IV (KMG-V): Genome sequencing to study the core and pangenomes of soil and plant-associated prokaryotes.</title>
        <authorList>
            <person name="Whitman W."/>
        </authorList>
    </citation>
    <scope>NUCLEOTIDE SEQUENCE [LARGE SCALE GENOMIC DNA]</scope>
    <source>
        <strain evidence="2 3">BR 510</strain>
    </source>
</reference>
<dbReference type="Proteomes" id="UP000319949">
    <property type="component" value="Unassembled WGS sequence"/>
</dbReference>
<evidence type="ECO:0000313" key="3">
    <source>
        <dbReference type="Proteomes" id="UP000319949"/>
    </source>
</evidence>
<dbReference type="EMBL" id="VITK01000010">
    <property type="protein sequence ID" value="TWA92615.1"/>
    <property type="molecule type" value="Genomic_DNA"/>
</dbReference>